<dbReference type="AlphaFoldDB" id="A0A2D4IF21"/>
<evidence type="ECO:0000313" key="1">
    <source>
        <dbReference type="EMBL" id="LAA82807.1"/>
    </source>
</evidence>
<protein>
    <submittedName>
        <fullName evidence="1">Uncharacterized protein</fullName>
    </submittedName>
</protein>
<dbReference type="EMBL" id="IACK01101000">
    <property type="protein sequence ID" value="LAA82807.1"/>
    <property type="molecule type" value="Transcribed_RNA"/>
</dbReference>
<sequence>MYVLEKDEQRLPDKLKFPSREQGVGINELAQGNINLVQNFGRFIDKIFNGIQVVESDEQKVPGSRAEENLVFESHSHQIIKLIHTGGIQSHDGGMNQPLKNCP</sequence>
<reference evidence="1" key="2">
    <citation type="submission" date="2017-11" db="EMBL/GenBank/DDBJ databases">
        <title>Coralsnake Venomics: Analyses of Venom Gland Transcriptomes and Proteomes of Six Brazilian Taxa.</title>
        <authorList>
            <person name="Aird S.D."/>
            <person name="Jorge da Silva N."/>
            <person name="Qiu L."/>
            <person name="Villar-Briones A."/>
            <person name="Aparecida-Saddi V."/>
            <person name="Campos-Telles M.P."/>
            <person name="Grau M."/>
            <person name="Mikheyev A.S."/>
        </authorList>
    </citation>
    <scope>NUCLEOTIDE SEQUENCE</scope>
    <source>
        <tissue evidence="1">Venom_gland</tissue>
    </source>
</reference>
<organism evidence="1">
    <name type="scientific">Micrurus lemniscatus lemniscatus</name>
    <dbReference type="NCBI Taxonomy" id="129467"/>
    <lineage>
        <taxon>Eukaryota</taxon>
        <taxon>Metazoa</taxon>
        <taxon>Chordata</taxon>
        <taxon>Craniata</taxon>
        <taxon>Vertebrata</taxon>
        <taxon>Euteleostomi</taxon>
        <taxon>Lepidosauria</taxon>
        <taxon>Squamata</taxon>
        <taxon>Bifurcata</taxon>
        <taxon>Unidentata</taxon>
        <taxon>Episquamata</taxon>
        <taxon>Toxicofera</taxon>
        <taxon>Serpentes</taxon>
        <taxon>Colubroidea</taxon>
        <taxon>Elapidae</taxon>
        <taxon>Elapinae</taxon>
        <taxon>Micrurus</taxon>
    </lineage>
</organism>
<accession>A0A2D4IF21</accession>
<name>A0A2D4IF21_MICLE</name>
<reference evidence="1" key="1">
    <citation type="submission" date="2017-07" db="EMBL/GenBank/DDBJ databases">
        <authorList>
            <person name="Mikheyev A."/>
            <person name="Grau M."/>
        </authorList>
    </citation>
    <scope>NUCLEOTIDE SEQUENCE</scope>
    <source>
        <tissue evidence="1">Venom_gland</tissue>
    </source>
</reference>
<proteinExistence type="predicted"/>